<comment type="caution">
    <text evidence="2">The sequence shown here is derived from an EMBL/GenBank/DDBJ whole genome shotgun (WGS) entry which is preliminary data.</text>
</comment>
<sequence length="111" mass="12226">MNPAPDTPDKDDHMIIPEIYESEPGFLTQAAMTTLITRLNDKIEELAMNQAKMDKIINDLLNTVNNNAKPRQTDNNLVSTPPLNSQDQETSPLCFAVIAAKTLKTTGPTLC</sequence>
<proteinExistence type="predicted"/>
<name>A0A9Q3F7E4_9BASI</name>
<dbReference type="EMBL" id="AVOT02040013">
    <property type="protein sequence ID" value="MBW0535156.1"/>
    <property type="molecule type" value="Genomic_DNA"/>
</dbReference>
<reference evidence="2" key="1">
    <citation type="submission" date="2021-03" db="EMBL/GenBank/DDBJ databases">
        <title>Draft genome sequence of rust myrtle Austropuccinia psidii MF-1, a brazilian biotype.</title>
        <authorList>
            <person name="Quecine M.C."/>
            <person name="Pachon D.M.R."/>
            <person name="Bonatelli M.L."/>
            <person name="Correr F.H."/>
            <person name="Franceschini L.M."/>
            <person name="Leite T.F."/>
            <person name="Margarido G.R.A."/>
            <person name="Almeida C.A."/>
            <person name="Ferrarezi J.A."/>
            <person name="Labate C.A."/>
        </authorList>
    </citation>
    <scope>NUCLEOTIDE SEQUENCE</scope>
    <source>
        <strain evidence="2">MF-1</strain>
    </source>
</reference>
<organism evidence="2 3">
    <name type="scientific">Austropuccinia psidii MF-1</name>
    <dbReference type="NCBI Taxonomy" id="1389203"/>
    <lineage>
        <taxon>Eukaryota</taxon>
        <taxon>Fungi</taxon>
        <taxon>Dikarya</taxon>
        <taxon>Basidiomycota</taxon>
        <taxon>Pucciniomycotina</taxon>
        <taxon>Pucciniomycetes</taxon>
        <taxon>Pucciniales</taxon>
        <taxon>Sphaerophragmiaceae</taxon>
        <taxon>Austropuccinia</taxon>
    </lineage>
</organism>
<evidence type="ECO:0000313" key="3">
    <source>
        <dbReference type="Proteomes" id="UP000765509"/>
    </source>
</evidence>
<evidence type="ECO:0000256" key="1">
    <source>
        <dbReference type="SAM" id="MobiDB-lite"/>
    </source>
</evidence>
<accession>A0A9Q3F7E4</accession>
<dbReference type="AlphaFoldDB" id="A0A9Q3F7E4"/>
<gene>
    <name evidence="2" type="ORF">O181_074871</name>
</gene>
<evidence type="ECO:0000313" key="2">
    <source>
        <dbReference type="EMBL" id="MBW0535156.1"/>
    </source>
</evidence>
<protein>
    <submittedName>
        <fullName evidence="2">Uncharacterized protein</fullName>
    </submittedName>
</protein>
<keyword evidence="3" id="KW-1185">Reference proteome</keyword>
<feature type="region of interest" description="Disordered" evidence="1">
    <location>
        <begin position="67"/>
        <end position="87"/>
    </location>
</feature>
<dbReference type="Proteomes" id="UP000765509">
    <property type="component" value="Unassembled WGS sequence"/>
</dbReference>